<feature type="region of interest" description="Disordered" evidence="1">
    <location>
        <begin position="479"/>
        <end position="500"/>
    </location>
</feature>
<keyword evidence="3" id="KW-1185">Reference proteome</keyword>
<dbReference type="EMBL" id="MU251408">
    <property type="protein sequence ID" value="KAG9236385.1"/>
    <property type="molecule type" value="Genomic_DNA"/>
</dbReference>
<gene>
    <name evidence="2" type="ORF">BJ875DRAFT_420180</name>
</gene>
<evidence type="ECO:0000313" key="2">
    <source>
        <dbReference type="EMBL" id="KAG9236385.1"/>
    </source>
</evidence>
<dbReference type="AlphaFoldDB" id="A0A9P8C7J0"/>
<feature type="compositionally biased region" description="Basic residues" evidence="1">
    <location>
        <begin position="447"/>
        <end position="459"/>
    </location>
</feature>
<feature type="region of interest" description="Disordered" evidence="1">
    <location>
        <begin position="28"/>
        <end position="111"/>
    </location>
</feature>
<evidence type="ECO:0000313" key="3">
    <source>
        <dbReference type="Proteomes" id="UP000824998"/>
    </source>
</evidence>
<feature type="compositionally biased region" description="Basic and acidic residues" evidence="1">
    <location>
        <begin position="78"/>
        <end position="101"/>
    </location>
</feature>
<protein>
    <submittedName>
        <fullName evidence="2">Uncharacterized protein</fullName>
    </submittedName>
</protein>
<comment type="caution">
    <text evidence="2">The sequence shown here is derived from an EMBL/GenBank/DDBJ whole genome shotgun (WGS) entry which is preliminary data.</text>
</comment>
<evidence type="ECO:0000256" key="1">
    <source>
        <dbReference type="SAM" id="MobiDB-lite"/>
    </source>
</evidence>
<name>A0A9P8C7J0_9HELO</name>
<feature type="compositionally biased region" description="Polar residues" evidence="1">
    <location>
        <begin position="271"/>
        <end position="280"/>
    </location>
</feature>
<feature type="region of interest" description="Disordered" evidence="1">
    <location>
        <begin position="439"/>
        <end position="459"/>
    </location>
</feature>
<proteinExistence type="predicted"/>
<sequence length="521" mass="57629">MVLNENRPPRLILKPMLAKRSSHTFMREVNGSSKHLEKSKSLSSVVRTPTRTTSTVKSKSPVKTTIISPNHASPSPKEIPDDEHHDARKKASEEAHPDPNAHSHPTLTKQNSLFEHPFPSISARSQVADTPPIPPKDPRRLNISTEDTDADDEDSDHTEGKYACQFTSPDSPNKAQTPSSVKSVRWDPAIISHGRVASGRFLSSDSTGPPTPSPRPRDNFGDALRSLRKLDKQDQQVICKLLQQIDASSTDDEWIEPLSGGKGERHINPHIETSTSSSKKLNPKAPDFQDSSKLKKQVEENKEYSKGESSSPPSINKTYAPSPAVVSTPPNMLRTRKDPKEPTWVNIFNPPAPKDMPKGLPKLWHPPRSSAPFTAPNIDQSAFHLSPLNARRPPFKPRANKGPLVDISANFIPPEDGTCREAQPIPWSQSLLDSFAAKYPQTGHTNPKARRQAPGHMRRAAAIQQQLELLIYQEKEKNAVDEKMGIRKPQPTKKECNETGNEILVGQFSSAKSSAKNLDQS</sequence>
<feature type="compositionally biased region" description="Low complexity" evidence="1">
    <location>
        <begin position="41"/>
        <end position="65"/>
    </location>
</feature>
<accession>A0A9P8C7J0</accession>
<feature type="compositionally biased region" description="Polar residues" evidence="1">
    <location>
        <begin position="307"/>
        <end position="319"/>
    </location>
</feature>
<reference evidence="2" key="1">
    <citation type="journal article" date="2021" name="IMA Fungus">
        <title>Genomic characterization of three marine fungi, including Emericellopsis atlantica sp. nov. with signatures of a generalist lifestyle and marine biomass degradation.</title>
        <authorList>
            <person name="Hagestad O.C."/>
            <person name="Hou L."/>
            <person name="Andersen J.H."/>
            <person name="Hansen E.H."/>
            <person name="Altermark B."/>
            <person name="Li C."/>
            <person name="Kuhnert E."/>
            <person name="Cox R.J."/>
            <person name="Crous P.W."/>
            <person name="Spatafora J.W."/>
            <person name="Lail K."/>
            <person name="Amirebrahimi M."/>
            <person name="Lipzen A."/>
            <person name="Pangilinan J."/>
            <person name="Andreopoulos W."/>
            <person name="Hayes R.D."/>
            <person name="Ng V."/>
            <person name="Grigoriev I.V."/>
            <person name="Jackson S.A."/>
            <person name="Sutton T.D.S."/>
            <person name="Dobson A.D.W."/>
            <person name="Rama T."/>
        </authorList>
    </citation>
    <scope>NUCLEOTIDE SEQUENCE</scope>
    <source>
        <strain evidence="2">TRa018bII</strain>
    </source>
</reference>
<feature type="compositionally biased region" description="Acidic residues" evidence="1">
    <location>
        <begin position="146"/>
        <end position="156"/>
    </location>
</feature>
<feature type="region of interest" description="Disordered" evidence="1">
    <location>
        <begin position="123"/>
        <end position="222"/>
    </location>
</feature>
<feature type="region of interest" description="Disordered" evidence="1">
    <location>
        <begin position="249"/>
        <end position="409"/>
    </location>
</feature>
<feature type="compositionally biased region" description="Basic and acidic residues" evidence="1">
    <location>
        <begin position="290"/>
        <end position="306"/>
    </location>
</feature>
<dbReference type="OrthoDB" id="3564436at2759"/>
<organism evidence="2 3">
    <name type="scientific">Amylocarpus encephaloides</name>
    <dbReference type="NCBI Taxonomy" id="45428"/>
    <lineage>
        <taxon>Eukaryota</taxon>
        <taxon>Fungi</taxon>
        <taxon>Dikarya</taxon>
        <taxon>Ascomycota</taxon>
        <taxon>Pezizomycotina</taxon>
        <taxon>Leotiomycetes</taxon>
        <taxon>Helotiales</taxon>
        <taxon>Helotiales incertae sedis</taxon>
        <taxon>Amylocarpus</taxon>
    </lineage>
</organism>
<dbReference type="Proteomes" id="UP000824998">
    <property type="component" value="Unassembled WGS sequence"/>
</dbReference>
<feature type="compositionally biased region" description="Polar residues" evidence="1">
    <location>
        <begin position="165"/>
        <end position="182"/>
    </location>
</feature>